<reference evidence="2 3" key="1">
    <citation type="submission" date="2014-09" db="EMBL/GenBank/DDBJ databases">
        <title>Isolation and characterization of Aurantimonas altamirensis ON-56566 from clinical sample following a dog bite.</title>
        <authorList>
            <person name="Eshaghi A."/>
            <person name="Li A."/>
            <person name="Shahinas D."/>
            <person name="Bahn P."/>
            <person name="Kus J.V."/>
            <person name="Patel S.N."/>
        </authorList>
    </citation>
    <scope>NUCLEOTIDE SEQUENCE [LARGE SCALE GENOMIC DNA]</scope>
    <source>
        <strain evidence="2 3">ON-56566</strain>
    </source>
</reference>
<gene>
    <name evidence="2" type="ORF">LA66_05820</name>
</gene>
<keyword evidence="2" id="KW-0808">Transferase</keyword>
<dbReference type="Gene3D" id="3.90.1200.10">
    <property type="match status" value="1"/>
</dbReference>
<feature type="domain" description="Aminoglycoside phosphotransferase" evidence="1">
    <location>
        <begin position="46"/>
        <end position="256"/>
    </location>
</feature>
<dbReference type="Proteomes" id="UP000030826">
    <property type="component" value="Unassembled WGS sequence"/>
</dbReference>
<dbReference type="AlphaFoldDB" id="A0A0B1Q9R0"/>
<proteinExistence type="predicted"/>
<evidence type="ECO:0000313" key="2">
    <source>
        <dbReference type="EMBL" id="KHJ56116.1"/>
    </source>
</evidence>
<dbReference type="OrthoDB" id="179763at2"/>
<sequence length="323" mass="35253">MKPLGAPKDGQERLAEAALSSVPFLDARALRYEPALSGAASPSYQGVESTLYRVTQAEGEQPSLFLKVYQAECAELFDPARAFGAGKALAQLGLTPEPLHLAADQGAILFRLLGPEWRPATLDALGAEACLSTVVAALRTIAEGAPMGKRWTVFEGIADMRERLGPEADTLPDDAWWLFDGIAAIAEALAAAGTDSRPAHGDPHATNIMLGPDGAVRLVDLDMACDTDPHYQLAALLNEACQFDSEMRAGIEMWNGAWSEALYNRCLAYAAADDLYWGLRALLFDRLSPRTSLEFRKYAAWRLLRCRMRINRPGFEETLRRLG</sequence>
<dbReference type="InterPro" id="IPR002575">
    <property type="entry name" value="Aminoglycoside_PTrfase"/>
</dbReference>
<dbReference type="InterPro" id="IPR011009">
    <property type="entry name" value="Kinase-like_dom_sf"/>
</dbReference>
<evidence type="ECO:0000259" key="1">
    <source>
        <dbReference type="Pfam" id="PF01636"/>
    </source>
</evidence>
<comment type="caution">
    <text evidence="2">The sequence shown here is derived from an EMBL/GenBank/DDBJ whole genome shotgun (WGS) entry which is preliminary data.</text>
</comment>
<dbReference type="STRING" id="370622.LA66_05820"/>
<dbReference type="SUPFAM" id="SSF56112">
    <property type="entry name" value="Protein kinase-like (PK-like)"/>
    <property type="match status" value="1"/>
</dbReference>
<organism evidence="2 3">
    <name type="scientific">Aureimonas altamirensis</name>
    <dbReference type="NCBI Taxonomy" id="370622"/>
    <lineage>
        <taxon>Bacteria</taxon>
        <taxon>Pseudomonadati</taxon>
        <taxon>Pseudomonadota</taxon>
        <taxon>Alphaproteobacteria</taxon>
        <taxon>Hyphomicrobiales</taxon>
        <taxon>Aurantimonadaceae</taxon>
        <taxon>Aureimonas</taxon>
    </lineage>
</organism>
<dbReference type="GO" id="GO:0016740">
    <property type="term" value="F:transferase activity"/>
    <property type="evidence" value="ECO:0007669"/>
    <property type="project" value="UniProtKB-KW"/>
</dbReference>
<evidence type="ECO:0000313" key="3">
    <source>
        <dbReference type="Proteomes" id="UP000030826"/>
    </source>
</evidence>
<protein>
    <submittedName>
        <fullName evidence="2">Aminoglycoside phosphotransferase</fullName>
    </submittedName>
</protein>
<name>A0A0B1Q9R0_9HYPH</name>
<dbReference type="EMBL" id="JRFJ01000001">
    <property type="protein sequence ID" value="KHJ56116.1"/>
    <property type="molecule type" value="Genomic_DNA"/>
</dbReference>
<dbReference type="Pfam" id="PF01636">
    <property type="entry name" value="APH"/>
    <property type="match status" value="1"/>
</dbReference>
<accession>A0A0B1Q9R0</accession>
<dbReference type="RefSeq" id="WP_039189497.1">
    <property type="nucleotide sequence ID" value="NZ_JRFJ01000001.1"/>
</dbReference>